<dbReference type="GO" id="GO:0003700">
    <property type="term" value="F:DNA-binding transcription factor activity"/>
    <property type="evidence" value="ECO:0007669"/>
    <property type="project" value="TreeGrafter"/>
</dbReference>
<dbReference type="SUPFAM" id="SSF46689">
    <property type="entry name" value="Homeodomain-like"/>
    <property type="match status" value="1"/>
</dbReference>
<dbReference type="PANTHER" id="PTHR30055">
    <property type="entry name" value="HTH-TYPE TRANSCRIPTIONAL REGULATOR RUTR"/>
    <property type="match status" value="1"/>
</dbReference>
<evidence type="ECO:0000256" key="2">
    <source>
        <dbReference type="ARBA" id="ARBA00023125"/>
    </source>
</evidence>
<evidence type="ECO:0000259" key="5">
    <source>
        <dbReference type="PROSITE" id="PS50977"/>
    </source>
</evidence>
<feature type="DNA-binding region" description="H-T-H motif" evidence="4">
    <location>
        <begin position="42"/>
        <end position="61"/>
    </location>
</feature>
<dbReference type="InterPro" id="IPR001647">
    <property type="entry name" value="HTH_TetR"/>
</dbReference>
<dbReference type="EMBL" id="CP058905">
    <property type="protein sequence ID" value="QLK01036.1"/>
    <property type="molecule type" value="Genomic_DNA"/>
</dbReference>
<organism evidence="6">
    <name type="scientific">Micromonospora carbonacea</name>
    <dbReference type="NCBI Taxonomy" id="47853"/>
    <lineage>
        <taxon>Bacteria</taxon>
        <taxon>Bacillati</taxon>
        <taxon>Actinomycetota</taxon>
        <taxon>Actinomycetes</taxon>
        <taxon>Micromonosporales</taxon>
        <taxon>Micromonosporaceae</taxon>
        <taxon>Micromonospora</taxon>
    </lineage>
</organism>
<evidence type="ECO:0000256" key="4">
    <source>
        <dbReference type="PROSITE-ProRule" id="PRU00335"/>
    </source>
</evidence>
<name>A0A7D6CGH0_9ACTN</name>
<feature type="domain" description="HTH tetR-type" evidence="5">
    <location>
        <begin position="19"/>
        <end position="79"/>
    </location>
</feature>
<accession>A0A7D6CGH0</accession>
<reference evidence="6" key="1">
    <citation type="submission" date="2020-08" db="EMBL/GenBank/DDBJ databases">
        <title>A bifunctional nitrone conjugated secondary metabolite targeting the ribosome.</title>
        <authorList>
            <person name="Limbrick E.M."/>
            <person name="Graf M."/>
            <person name="Derewacz D.K."/>
            <person name="Nguyen F."/>
            <person name="Spraggins J.M."/>
            <person name="Wieland M."/>
            <person name="Ynigez-Gutierrez A.E."/>
            <person name="Reisman B.J."/>
            <person name="Zinshteyn B."/>
            <person name="McCulloch K."/>
            <person name="Iverson T.M."/>
            <person name="Green R."/>
            <person name="Wilson D.N."/>
            <person name="Bachmann B.O."/>
        </authorList>
    </citation>
    <scope>NUCLEOTIDE SEQUENCE</scope>
    <source>
        <strain evidence="6">Africana</strain>
    </source>
</reference>
<dbReference type="InterPro" id="IPR009057">
    <property type="entry name" value="Homeodomain-like_sf"/>
</dbReference>
<evidence type="ECO:0000313" key="6">
    <source>
        <dbReference type="EMBL" id="QLK01036.1"/>
    </source>
</evidence>
<dbReference type="PRINTS" id="PR00455">
    <property type="entry name" value="HTHTETR"/>
</dbReference>
<gene>
    <name evidence="6" type="ORF">HZU44_14235</name>
</gene>
<dbReference type="GO" id="GO:0000976">
    <property type="term" value="F:transcription cis-regulatory region binding"/>
    <property type="evidence" value="ECO:0007669"/>
    <property type="project" value="TreeGrafter"/>
</dbReference>
<dbReference type="PROSITE" id="PS50977">
    <property type="entry name" value="HTH_TETR_2"/>
    <property type="match status" value="1"/>
</dbReference>
<keyword evidence="1" id="KW-0805">Transcription regulation</keyword>
<keyword evidence="3" id="KW-0804">Transcription</keyword>
<dbReference type="InterPro" id="IPR041347">
    <property type="entry name" value="MftR_C"/>
</dbReference>
<dbReference type="InterPro" id="IPR050109">
    <property type="entry name" value="HTH-type_TetR-like_transc_reg"/>
</dbReference>
<evidence type="ECO:0000256" key="1">
    <source>
        <dbReference type="ARBA" id="ARBA00023015"/>
    </source>
</evidence>
<dbReference type="Gene3D" id="1.10.10.60">
    <property type="entry name" value="Homeodomain-like"/>
    <property type="match status" value="1"/>
</dbReference>
<dbReference type="Pfam" id="PF00440">
    <property type="entry name" value="TetR_N"/>
    <property type="match status" value="1"/>
</dbReference>
<dbReference type="PANTHER" id="PTHR30055:SF234">
    <property type="entry name" value="HTH-TYPE TRANSCRIPTIONAL REGULATOR BETI"/>
    <property type="match status" value="1"/>
</dbReference>
<protein>
    <submittedName>
        <fullName evidence="6">TetR family transcriptional regulator</fullName>
    </submittedName>
</protein>
<evidence type="ECO:0000256" key="3">
    <source>
        <dbReference type="ARBA" id="ARBA00023163"/>
    </source>
</evidence>
<keyword evidence="2 4" id="KW-0238">DNA-binding</keyword>
<dbReference type="AlphaFoldDB" id="A0A7D6CGH0"/>
<dbReference type="Pfam" id="PF17754">
    <property type="entry name" value="TetR_C_14"/>
    <property type="match status" value="1"/>
</dbReference>
<sequence>MLAANILPVDGDQVLGKRERTRARLLRCALELFERQGFEQTTVAQIAAAAGVTEMTLYRHFPAKELLVLDDPYDPVIVAAIAGQPRSLPPLTRVVNGLRQAWRMLPEPASEIVRRRVRIVAGSSALRAAAIRNNEDTERLVTEQLVTDGTAALPARVAAVAVFAALTAALLEWSQHHDARLGDVIATALDTLEARHG</sequence>
<proteinExistence type="predicted"/>
<dbReference type="Gene3D" id="1.10.357.10">
    <property type="entry name" value="Tetracycline Repressor, domain 2"/>
    <property type="match status" value="1"/>
</dbReference>